<protein>
    <submittedName>
        <fullName evidence="1">Uncharacterized protein</fullName>
    </submittedName>
</protein>
<dbReference type="EMBL" id="GBXM01015860">
    <property type="protein sequence ID" value="JAH92717.1"/>
    <property type="molecule type" value="Transcribed_RNA"/>
</dbReference>
<dbReference type="AlphaFoldDB" id="A0A0E9WQQ4"/>
<evidence type="ECO:0000313" key="1">
    <source>
        <dbReference type="EMBL" id="JAH92717.1"/>
    </source>
</evidence>
<organism evidence="1">
    <name type="scientific">Anguilla anguilla</name>
    <name type="common">European freshwater eel</name>
    <name type="synonym">Muraena anguilla</name>
    <dbReference type="NCBI Taxonomy" id="7936"/>
    <lineage>
        <taxon>Eukaryota</taxon>
        <taxon>Metazoa</taxon>
        <taxon>Chordata</taxon>
        <taxon>Craniata</taxon>
        <taxon>Vertebrata</taxon>
        <taxon>Euteleostomi</taxon>
        <taxon>Actinopterygii</taxon>
        <taxon>Neopterygii</taxon>
        <taxon>Teleostei</taxon>
        <taxon>Anguilliformes</taxon>
        <taxon>Anguillidae</taxon>
        <taxon>Anguilla</taxon>
    </lineage>
</organism>
<proteinExistence type="predicted"/>
<accession>A0A0E9WQQ4</accession>
<sequence length="62" mass="7090">MILAISKPPYFYASKIETKYPYFHFAHTRTTDLSGTLPYVTDVLDTDKQGSILITFTLMTEP</sequence>
<reference evidence="1" key="1">
    <citation type="submission" date="2014-11" db="EMBL/GenBank/DDBJ databases">
        <authorList>
            <person name="Amaro Gonzalez C."/>
        </authorList>
    </citation>
    <scope>NUCLEOTIDE SEQUENCE</scope>
</reference>
<reference evidence="1" key="2">
    <citation type="journal article" date="2015" name="Fish Shellfish Immunol.">
        <title>Early steps in the European eel (Anguilla anguilla)-Vibrio vulnificus interaction in the gills: Role of the RtxA13 toxin.</title>
        <authorList>
            <person name="Callol A."/>
            <person name="Pajuelo D."/>
            <person name="Ebbesson L."/>
            <person name="Teles M."/>
            <person name="MacKenzie S."/>
            <person name="Amaro C."/>
        </authorList>
    </citation>
    <scope>NUCLEOTIDE SEQUENCE</scope>
</reference>
<name>A0A0E9WQQ4_ANGAN</name>